<organism evidence="1 2">
    <name type="scientific">Streptococcus oralis subsp. oralis</name>
    <dbReference type="NCBI Taxonomy" id="1891914"/>
    <lineage>
        <taxon>Bacteria</taxon>
        <taxon>Bacillati</taxon>
        <taxon>Bacillota</taxon>
        <taxon>Bacilli</taxon>
        <taxon>Lactobacillales</taxon>
        <taxon>Streptococcaceae</taxon>
        <taxon>Streptococcus</taxon>
    </lineage>
</organism>
<dbReference type="EMBL" id="NCUJ01000007">
    <property type="protein sequence ID" value="ORO52673.1"/>
    <property type="molecule type" value="Genomic_DNA"/>
</dbReference>
<gene>
    <name evidence="1" type="ORF">B7722_00080</name>
</gene>
<dbReference type="AlphaFoldDB" id="A0A1X1H0X7"/>
<evidence type="ECO:0008006" key="3">
    <source>
        <dbReference type="Google" id="ProtNLM"/>
    </source>
</evidence>
<evidence type="ECO:0000313" key="2">
    <source>
        <dbReference type="Proteomes" id="UP000193768"/>
    </source>
</evidence>
<accession>A0A1X1H0X7</accession>
<comment type="caution">
    <text evidence="1">The sequence shown here is derived from an EMBL/GenBank/DDBJ whole genome shotgun (WGS) entry which is preliminary data.</text>
</comment>
<dbReference type="RefSeq" id="WP_084942547.1">
    <property type="nucleotide sequence ID" value="NZ_NCUJ01000007.1"/>
</dbReference>
<proteinExistence type="predicted"/>
<name>A0A1X1H0X7_STROR</name>
<evidence type="ECO:0000313" key="1">
    <source>
        <dbReference type="EMBL" id="ORO52673.1"/>
    </source>
</evidence>
<sequence length="703" mass="78414">MSIQVKNIAGLDSYGTSIHSFGGRFEEAASDTVREFNTSLEGEKAEAINAFFEKLNTIQTTVFKDAPKAVMTYGQQVFTFTGELKGLGFSSLAFTDDESMTTLTNSLEAQQRDVIAIVKSKVIKVVQQAVDVMGEGDATISNFDSTADSLILEEVKSRKETHKGIKTAHEKLETDITKSAETFESLAILTQNAKAITSIPALNILDAIQRGDLRQDNVNYLDAAYTSDDVEIIKVLISESRYKTKKDFFEKLARAKVDDASLPTTMLVANRLEKAAEKGEVDGLGAFFEVLSNRDVKEVQVYTAKLSSSIDTIVDGLNAKGQSLRKPMPKDYNSKEYEEWLKEEEEAKERLKSLKESSVRYGRLNNILTYMNTEKFGKTTITAKGVSLGNGEIGDFTATTKRNIKAGSFTSSKKNGEYTFTIQDLGIDRKDGSETISVSSYKEQDQLKKLDKMEELRKQKDRLWLESAYNTTKNIVSMNPAAGFFWNMVEAAAATKEEKNIFDAIAKNGTKALSETDFKKYKNIKKASSHVAGGFLEHFEKAQKIQSELEKTDNDLLNQEMDTGATAIKEGNSYKHISGQSRYDFEANLRMADLQQNGLRGYYFRRILKEKGNKVKESVEILENIEAKLKAIEPSGDYTEEVKSLFSGDGSISPDQLGGEKLVKGLKEFENVTQDIKDYNFIYAEYGKQEDLYFNHLVGIGGN</sequence>
<protein>
    <recommendedName>
        <fullName evidence="3">LXG domain-containing protein</fullName>
    </recommendedName>
</protein>
<reference evidence="1 2" key="1">
    <citation type="journal article" date="2016" name="Eur. J. Clin. Microbiol. Infect. Dis.">
        <title>Whole genome sequencing as a tool for phylogenetic analysis of clinical strains of Mitis group streptococci.</title>
        <authorList>
            <person name="Rasmussen L.H."/>
            <person name="Dargis R."/>
            <person name="Hojholt K."/>
            <person name="Christensen J.J."/>
            <person name="Skovgaard O."/>
            <person name="Justesen U.S."/>
            <person name="Rosenvinge F.S."/>
            <person name="Moser C."/>
            <person name="Lukjancenko O."/>
            <person name="Rasmussen S."/>
            <person name="Nielsen X.C."/>
        </authorList>
    </citation>
    <scope>NUCLEOTIDE SEQUENCE [LARGE SCALE GENOMIC DNA]</scope>
    <source>
        <strain evidence="1 2">RH_8610_08</strain>
    </source>
</reference>
<dbReference type="Proteomes" id="UP000193768">
    <property type="component" value="Unassembled WGS sequence"/>
</dbReference>